<dbReference type="PANTHER" id="PTHR35190">
    <property type="entry name" value="PROTEIN DCD1B"/>
    <property type="match status" value="1"/>
</dbReference>
<feature type="transmembrane region" description="Helical" evidence="1">
    <location>
        <begin position="12"/>
        <end position="35"/>
    </location>
</feature>
<evidence type="ECO:0000259" key="2">
    <source>
        <dbReference type="Pfam" id="PF03417"/>
    </source>
</evidence>
<dbReference type="RefSeq" id="WP_245898679.1">
    <property type="nucleotide sequence ID" value="NZ_PYAW01000002.1"/>
</dbReference>
<accession>A0A2P8HN52</accession>
<dbReference type="AlphaFoldDB" id="A0A2P8HN52"/>
<keyword evidence="4" id="KW-1185">Reference proteome</keyword>
<dbReference type="Proteomes" id="UP000240971">
    <property type="component" value="Unassembled WGS sequence"/>
</dbReference>
<keyword evidence="1" id="KW-0812">Transmembrane</keyword>
<dbReference type="InterPro" id="IPR047803">
    <property type="entry name" value="DCD1A/B-like"/>
</dbReference>
<dbReference type="Gene3D" id="3.60.60.10">
    <property type="entry name" value="Penicillin V Acylase, Chain A"/>
    <property type="match status" value="1"/>
</dbReference>
<dbReference type="EMBL" id="PYAW01000002">
    <property type="protein sequence ID" value="PSL47617.1"/>
    <property type="molecule type" value="Genomic_DNA"/>
</dbReference>
<comment type="caution">
    <text evidence="3">The sequence shown here is derived from an EMBL/GenBank/DDBJ whole genome shotgun (WGS) entry which is preliminary data.</text>
</comment>
<dbReference type="InterPro" id="IPR047794">
    <property type="entry name" value="C45_proenzyme-like"/>
</dbReference>
<organism evidence="3 4">
    <name type="scientific">Chitinophaga niastensis</name>
    <dbReference type="NCBI Taxonomy" id="536980"/>
    <lineage>
        <taxon>Bacteria</taxon>
        <taxon>Pseudomonadati</taxon>
        <taxon>Bacteroidota</taxon>
        <taxon>Chitinophagia</taxon>
        <taxon>Chitinophagales</taxon>
        <taxon>Chitinophagaceae</taxon>
        <taxon>Chitinophaga</taxon>
    </lineage>
</organism>
<feature type="domain" description="Peptidase C45 hydrolase" evidence="2">
    <location>
        <begin position="202"/>
        <end position="429"/>
    </location>
</feature>
<dbReference type="PANTHER" id="PTHR35190:SF2">
    <property type="entry name" value="PROTEIN DCD1B"/>
    <property type="match status" value="1"/>
</dbReference>
<gene>
    <name evidence="3" type="ORF">CLV51_102474</name>
</gene>
<name>A0A2P8HN52_CHINA</name>
<evidence type="ECO:0000256" key="1">
    <source>
        <dbReference type="SAM" id="Phobius"/>
    </source>
</evidence>
<protein>
    <submittedName>
        <fullName evidence="3">Acyl-CoA:6-aminopenicillanic acid acyl transferase</fullName>
    </submittedName>
</protein>
<evidence type="ECO:0000313" key="4">
    <source>
        <dbReference type="Proteomes" id="UP000240971"/>
    </source>
</evidence>
<dbReference type="GO" id="GO:0016740">
    <property type="term" value="F:transferase activity"/>
    <property type="evidence" value="ECO:0007669"/>
    <property type="project" value="UniProtKB-KW"/>
</dbReference>
<keyword evidence="1" id="KW-1133">Transmembrane helix</keyword>
<sequence length="561" mass="63580">MEKKKRSGWRKFGRILIWIFGSFLLLFIALAIYLVSVSHMTPPVVASNQALQLQRHQLDSTSYTLGNNWFRKSNSGLYEMYVEGAPFERGVINGKLSGELIRRQEDVFVAQFSKMVPSTFYLHFLKYFIGWFNRDLSDHVPEEFKEEIYGESFSASTQYDYIGTNYARLMNYHAAHDIGHALQGMMLVGCTSFGTWNDQSADSNLIIGRNFDFYMGDAFAEDKMVVFYRPEKGHNFMFVTWGGFTGVVSGMNDKGLTVTINAAKTSVPTAAATPVSLVAREILQYAKNIPEAWAIAKKRKMFVSESFLVGSAEDNKAVIIEKTPEGMDIYSPSQNFITCTNHFQGDTLGNLVSNKLQIKESASEYRYERLTELMKENGPNTVQKTVNILRDRRGLHDANIGMGNEKAINQLIAHHAIVFEPKKKMVWVSTAPWQLGQFVAYDLNKIFSMHGLTTDHEVYDSAQNIAADSFLLSKDYIAFNRYRQLRDEVNSGETVNVKALIAANPAYYHAYVLAGDYEFGHKNFAQAKQYYEIGLTKVIATKGEENHIRKQLKQCIAKLKG</sequence>
<dbReference type="Pfam" id="PF03417">
    <property type="entry name" value="AAT"/>
    <property type="match status" value="1"/>
</dbReference>
<keyword evidence="1" id="KW-0472">Membrane</keyword>
<dbReference type="NCBIfam" id="NF040521">
    <property type="entry name" value="C45_proenzyme"/>
    <property type="match status" value="1"/>
</dbReference>
<dbReference type="InterPro" id="IPR005079">
    <property type="entry name" value="Peptidase_C45_hydrolase"/>
</dbReference>
<keyword evidence="3" id="KW-0808">Transferase</keyword>
<evidence type="ECO:0000313" key="3">
    <source>
        <dbReference type="EMBL" id="PSL47617.1"/>
    </source>
</evidence>
<reference evidence="3 4" key="1">
    <citation type="submission" date="2018-03" db="EMBL/GenBank/DDBJ databases">
        <title>Genomic Encyclopedia of Archaeal and Bacterial Type Strains, Phase II (KMG-II): from individual species to whole genera.</title>
        <authorList>
            <person name="Goeker M."/>
        </authorList>
    </citation>
    <scope>NUCLEOTIDE SEQUENCE [LARGE SCALE GENOMIC DNA]</scope>
    <source>
        <strain evidence="3 4">DSM 24859</strain>
    </source>
</reference>
<proteinExistence type="predicted"/>